<dbReference type="GO" id="GO:0052621">
    <property type="term" value="F:diguanylate cyclase activity"/>
    <property type="evidence" value="ECO:0007669"/>
    <property type="project" value="UniProtKB-EC"/>
</dbReference>
<dbReference type="Proteomes" id="UP001177212">
    <property type="component" value="Unassembled WGS sequence"/>
</dbReference>
<feature type="transmembrane region" description="Helical" evidence="4">
    <location>
        <begin position="271"/>
        <end position="291"/>
    </location>
</feature>
<evidence type="ECO:0000259" key="6">
    <source>
        <dbReference type="PROSITE" id="PS50887"/>
    </source>
</evidence>
<reference evidence="7" key="1">
    <citation type="submission" date="2023-07" db="EMBL/GenBank/DDBJ databases">
        <title>Genome content predicts the carbon catabolic preferences of heterotrophic bacteria.</title>
        <authorList>
            <person name="Gralka M."/>
        </authorList>
    </citation>
    <scope>NUCLEOTIDE SEQUENCE</scope>
    <source>
        <strain evidence="7">4G09</strain>
    </source>
</reference>
<dbReference type="RefSeq" id="WP_305473166.1">
    <property type="nucleotide sequence ID" value="NZ_JAUYVT010000022.1"/>
</dbReference>
<dbReference type="InterPro" id="IPR043128">
    <property type="entry name" value="Rev_trsase/Diguanyl_cyclase"/>
</dbReference>
<dbReference type="Gene3D" id="3.30.70.270">
    <property type="match status" value="1"/>
</dbReference>
<feature type="transmembrane region" description="Helical" evidence="4">
    <location>
        <begin position="207"/>
        <end position="227"/>
    </location>
</feature>
<evidence type="ECO:0000256" key="3">
    <source>
        <dbReference type="SAM" id="Coils"/>
    </source>
</evidence>
<keyword evidence="4" id="KW-0812">Transmembrane</keyword>
<dbReference type="EC" id="2.7.7.65" evidence="1"/>
<comment type="catalytic activity">
    <reaction evidence="2">
        <text>2 GTP = 3',3'-c-di-GMP + 2 diphosphate</text>
        <dbReference type="Rhea" id="RHEA:24898"/>
        <dbReference type="ChEBI" id="CHEBI:33019"/>
        <dbReference type="ChEBI" id="CHEBI:37565"/>
        <dbReference type="ChEBI" id="CHEBI:58805"/>
        <dbReference type="EC" id="2.7.7.65"/>
    </reaction>
</comment>
<dbReference type="NCBIfam" id="TIGR00254">
    <property type="entry name" value="GGDEF"/>
    <property type="match status" value="1"/>
</dbReference>
<dbReference type="Pfam" id="PF00990">
    <property type="entry name" value="GGDEF"/>
    <property type="match status" value="1"/>
</dbReference>
<evidence type="ECO:0000256" key="4">
    <source>
        <dbReference type="SAM" id="Phobius"/>
    </source>
</evidence>
<evidence type="ECO:0000313" key="8">
    <source>
        <dbReference type="Proteomes" id="UP001177212"/>
    </source>
</evidence>
<keyword evidence="5" id="KW-0732">Signal</keyword>
<dbReference type="PANTHER" id="PTHR45138">
    <property type="entry name" value="REGULATORY COMPONENTS OF SENSORY TRANSDUCTION SYSTEM"/>
    <property type="match status" value="1"/>
</dbReference>
<dbReference type="InterPro" id="IPR029787">
    <property type="entry name" value="Nucleotide_cyclase"/>
</dbReference>
<sequence>MNSLKAAICLLIVLFTFKSFASTVVINSDFSSHIVTNLTYSFEPSSIETALQLEPNKWHSVNTKLLNFGLESRPVWVTFEINNTLNNRFSPLILIDNPFLNEVQLFHLRNAQILSEMRLGDSFSLDERTIKSEFLLTKLTLPASSSTRVILKVSNPSGLRIPISLWQQDVYLTQKEGFNLVYGLMVGFLAALALSCIFLYGFTRKRYFALAGAITFTLGLFLAYLGGFGFRYLHPNIPTIQQVIMPILLILIALLFFPLQQQMCKPHAKKIIRVQKLITKLLAASLLFIWLLPNWLVTAYCLILTPLVLSLYFLTTYLSSRSHPSKSINALLLALGFFNAVTVYFIINVMGWYTFETMGLVIISVLFFSCTFCLCYAVMKQFITERDEQIIEQQTVIAESTAQDTLLKERLALQEEAQYELESQVDERTFELQVTLRELEEKNRELEQLNTEDALTGAKNRRFFDKKLVMELRRSRREQTPLSIIMIDIDHFKTINDTYGHLSGDNVIKATADIIKRFLKRPLDEVARYGGEEFVILLPNTANQGAFDIAEQIRLHIYQNPVIVAGAEIKFTISAGVYTFIADDINTPELFTECADKALYSAKQQGRNQVVNFETIQ</sequence>
<accession>A0ABT9FID8</accession>
<dbReference type="SUPFAM" id="SSF55073">
    <property type="entry name" value="Nucleotide cyclase"/>
    <property type="match status" value="1"/>
</dbReference>
<dbReference type="Pfam" id="PF07695">
    <property type="entry name" value="7TMR-DISM_7TM"/>
    <property type="match status" value="1"/>
</dbReference>
<feature type="transmembrane region" description="Helical" evidence="4">
    <location>
        <begin position="180"/>
        <end position="200"/>
    </location>
</feature>
<dbReference type="CDD" id="cd01949">
    <property type="entry name" value="GGDEF"/>
    <property type="match status" value="1"/>
</dbReference>
<feature type="domain" description="GGDEF" evidence="6">
    <location>
        <begin position="480"/>
        <end position="615"/>
    </location>
</feature>
<keyword evidence="4" id="KW-0472">Membrane</keyword>
<feature type="signal peptide" evidence="5">
    <location>
        <begin position="1"/>
        <end position="21"/>
    </location>
</feature>
<evidence type="ECO:0000256" key="2">
    <source>
        <dbReference type="ARBA" id="ARBA00034247"/>
    </source>
</evidence>
<feature type="chain" id="PRO_5047335567" description="diguanylate cyclase" evidence="5">
    <location>
        <begin position="22"/>
        <end position="617"/>
    </location>
</feature>
<keyword evidence="4" id="KW-1133">Transmembrane helix</keyword>
<keyword evidence="7" id="KW-0548">Nucleotidyltransferase</keyword>
<evidence type="ECO:0000313" key="7">
    <source>
        <dbReference type="EMBL" id="MDP2566566.1"/>
    </source>
</evidence>
<evidence type="ECO:0000256" key="5">
    <source>
        <dbReference type="SAM" id="SignalP"/>
    </source>
</evidence>
<dbReference type="InterPro" id="IPR011622">
    <property type="entry name" value="7TMR_DISM_rcpt_extracell_dom2"/>
</dbReference>
<dbReference type="PROSITE" id="PS50887">
    <property type="entry name" value="GGDEF"/>
    <property type="match status" value="1"/>
</dbReference>
<dbReference type="Gene3D" id="2.60.40.2380">
    <property type="match status" value="1"/>
</dbReference>
<gene>
    <name evidence="7" type="ORF">Q8W34_18135</name>
</gene>
<comment type="caution">
    <text evidence="7">The sequence shown here is derived from an EMBL/GenBank/DDBJ whole genome shotgun (WGS) entry which is preliminary data.</text>
</comment>
<keyword evidence="3" id="KW-0175">Coiled coil</keyword>
<dbReference type="PANTHER" id="PTHR45138:SF9">
    <property type="entry name" value="DIGUANYLATE CYCLASE DGCM-RELATED"/>
    <property type="match status" value="1"/>
</dbReference>
<organism evidence="7 8">
    <name type="scientific">Pseudoalteromonas marina</name>
    <dbReference type="NCBI Taxonomy" id="267375"/>
    <lineage>
        <taxon>Bacteria</taxon>
        <taxon>Pseudomonadati</taxon>
        <taxon>Pseudomonadota</taxon>
        <taxon>Gammaproteobacteria</taxon>
        <taxon>Alteromonadales</taxon>
        <taxon>Pseudoalteromonadaceae</taxon>
        <taxon>Pseudoalteromonas</taxon>
    </lineage>
</organism>
<dbReference type="InterPro" id="IPR011623">
    <property type="entry name" value="7TMR_DISM_rcpt_extracell_dom1"/>
</dbReference>
<feature type="transmembrane region" description="Helical" evidence="4">
    <location>
        <begin position="297"/>
        <end position="318"/>
    </location>
</feature>
<dbReference type="SMART" id="SM00267">
    <property type="entry name" value="GGDEF"/>
    <property type="match status" value="1"/>
</dbReference>
<feature type="transmembrane region" description="Helical" evidence="4">
    <location>
        <begin position="330"/>
        <end position="353"/>
    </location>
</feature>
<dbReference type="InterPro" id="IPR050469">
    <property type="entry name" value="Diguanylate_Cyclase"/>
</dbReference>
<dbReference type="EMBL" id="JAUYVT010000022">
    <property type="protein sequence ID" value="MDP2566566.1"/>
    <property type="molecule type" value="Genomic_DNA"/>
</dbReference>
<dbReference type="Pfam" id="PF07696">
    <property type="entry name" value="7TMR-DISMED2"/>
    <property type="match status" value="1"/>
</dbReference>
<dbReference type="InterPro" id="IPR000160">
    <property type="entry name" value="GGDEF_dom"/>
</dbReference>
<feature type="transmembrane region" description="Helical" evidence="4">
    <location>
        <begin position="359"/>
        <end position="379"/>
    </location>
</feature>
<feature type="transmembrane region" description="Helical" evidence="4">
    <location>
        <begin position="239"/>
        <end position="259"/>
    </location>
</feature>
<evidence type="ECO:0000256" key="1">
    <source>
        <dbReference type="ARBA" id="ARBA00012528"/>
    </source>
</evidence>
<feature type="coiled-coil region" evidence="3">
    <location>
        <begin position="429"/>
        <end position="456"/>
    </location>
</feature>
<name>A0ABT9FID8_9GAMM</name>
<protein>
    <recommendedName>
        <fullName evidence="1">diguanylate cyclase</fullName>
        <ecNumber evidence="1">2.7.7.65</ecNumber>
    </recommendedName>
</protein>
<keyword evidence="7" id="KW-0808">Transferase</keyword>
<keyword evidence="8" id="KW-1185">Reference proteome</keyword>
<proteinExistence type="predicted"/>